<organism evidence="2 3">
    <name type="scientific">Perkinsus olseni</name>
    <name type="common">Perkinsus atlanticus</name>
    <dbReference type="NCBI Taxonomy" id="32597"/>
    <lineage>
        <taxon>Eukaryota</taxon>
        <taxon>Sar</taxon>
        <taxon>Alveolata</taxon>
        <taxon>Perkinsozoa</taxon>
        <taxon>Perkinsea</taxon>
        <taxon>Perkinsida</taxon>
        <taxon>Perkinsidae</taxon>
        <taxon>Perkinsus</taxon>
    </lineage>
</organism>
<evidence type="ECO:0000313" key="2">
    <source>
        <dbReference type="EMBL" id="KAF4676651.1"/>
    </source>
</evidence>
<evidence type="ECO:0000313" key="3">
    <source>
        <dbReference type="Proteomes" id="UP000541610"/>
    </source>
</evidence>
<sequence>WCPKALDNEIANVSDKEWFGVSPVCQLCRQCQPDILFKTSKSFAFSFFAPSPVLKTTTAWKLQKTEEFTQPMLPGLNTLVLSWYRKPFREWLGRGLRADSSLPWVSSGDVSTIPATTSEEGASPSGLQRWVPPRSMYALGVKSEWILCKKDCSSIAGDGATVTEGEKIPALNKARSTTTMREANDEGRRKNQEDSSRRAACSHIAGARNPKPDLYFVCDHSRAELAQPIPCGMSDILCQ</sequence>
<comment type="caution">
    <text evidence="2">The sequence shown here is derived from an EMBL/GenBank/DDBJ whole genome shotgun (WGS) entry which is preliminary data.</text>
</comment>
<feature type="region of interest" description="Disordered" evidence="1">
    <location>
        <begin position="175"/>
        <end position="197"/>
    </location>
</feature>
<evidence type="ECO:0000256" key="1">
    <source>
        <dbReference type="SAM" id="MobiDB-lite"/>
    </source>
</evidence>
<reference evidence="2 3" key="1">
    <citation type="submission" date="2020-04" db="EMBL/GenBank/DDBJ databases">
        <title>Perkinsus olseni comparative genomics.</title>
        <authorList>
            <person name="Bogema D.R."/>
        </authorList>
    </citation>
    <scope>NUCLEOTIDE SEQUENCE [LARGE SCALE GENOMIC DNA]</scope>
    <source>
        <strain evidence="2">00978-12</strain>
    </source>
</reference>
<feature type="compositionally biased region" description="Basic and acidic residues" evidence="1">
    <location>
        <begin position="182"/>
        <end position="197"/>
    </location>
</feature>
<gene>
    <name evidence="2" type="ORF">FOZ60_000624</name>
</gene>
<name>A0A7J6N0M1_PEROL</name>
<dbReference type="AlphaFoldDB" id="A0A7J6N0M1"/>
<protein>
    <submittedName>
        <fullName evidence="2">Uncharacterized protein</fullName>
    </submittedName>
</protein>
<dbReference type="EMBL" id="JABANP010001061">
    <property type="protein sequence ID" value="KAF4676651.1"/>
    <property type="molecule type" value="Genomic_DNA"/>
</dbReference>
<feature type="non-terminal residue" evidence="2">
    <location>
        <position position="239"/>
    </location>
</feature>
<proteinExistence type="predicted"/>
<dbReference type="Proteomes" id="UP000541610">
    <property type="component" value="Unassembled WGS sequence"/>
</dbReference>
<accession>A0A7J6N0M1</accession>